<evidence type="ECO:0000313" key="3">
    <source>
        <dbReference type="Proteomes" id="UP000317315"/>
    </source>
</evidence>
<evidence type="ECO:0000313" key="2">
    <source>
        <dbReference type="EMBL" id="SMO42661.1"/>
    </source>
</evidence>
<proteinExistence type="predicted"/>
<evidence type="ECO:0000256" key="1">
    <source>
        <dbReference type="SAM" id="Phobius"/>
    </source>
</evidence>
<organism evidence="2 3">
    <name type="scientific">Balnearium lithotrophicum</name>
    <dbReference type="NCBI Taxonomy" id="223788"/>
    <lineage>
        <taxon>Bacteria</taxon>
        <taxon>Pseudomonadati</taxon>
        <taxon>Aquificota</taxon>
        <taxon>Aquificia</taxon>
        <taxon>Desulfurobacteriales</taxon>
        <taxon>Desulfurobacteriaceae</taxon>
        <taxon>Balnearium</taxon>
    </lineage>
</organism>
<protein>
    <submittedName>
        <fullName evidence="2">Exopolysaccharide Exporter (EPS-E)</fullName>
    </submittedName>
</protein>
<dbReference type="Proteomes" id="UP000317315">
    <property type="component" value="Unassembled WGS sequence"/>
</dbReference>
<dbReference type="Pfam" id="PF16933">
    <property type="entry name" value="PelG"/>
    <property type="match status" value="1"/>
</dbReference>
<sequence length="179" mass="20993">MAIVVGIAVFFLELEIDFSVAYNDYYSAVRNWGSLSELYKLANQLISTGRETIFDTMRIQIIFTIFFLFAEGYLFKLLKFPSIYSIVLNILLLGTYIQLIFMVIVAILEYFDRRKEVFLVTFSFAFLNLTLTYLTINLGPYYYGYGFVYSLLISSLLGIYILRGFLRDIHYRTFVLFDK</sequence>
<gene>
    <name evidence="2" type="ORF">SAMN06269117_10429</name>
</gene>
<keyword evidence="1" id="KW-0472">Membrane</keyword>
<feature type="transmembrane region" description="Helical" evidence="1">
    <location>
        <begin position="117"/>
        <end position="136"/>
    </location>
</feature>
<dbReference type="InterPro" id="IPR031617">
    <property type="entry name" value="PelG"/>
</dbReference>
<name>A0A521B6N2_9BACT</name>
<reference evidence="2 3" key="1">
    <citation type="submission" date="2017-05" db="EMBL/GenBank/DDBJ databases">
        <authorList>
            <person name="Varghese N."/>
            <person name="Submissions S."/>
        </authorList>
    </citation>
    <scope>NUCLEOTIDE SEQUENCE [LARGE SCALE GENOMIC DNA]</scope>
    <source>
        <strain evidence="2 3">DSM 16304</strain>
    </source>
</reference>
<keyword evidence="3" id="KW-1185">Reference proteome</keyword>
<accession>A0A521B6N2</accession>
<dbReference type="EMBL" id="FXTM01000004">
    <property type="protein sequence ID" value="SMO42661.1"/>
    <property type="molecule type" value="Genomic_DNA"/>
</dbReference>
<feature type="transmembrane region" description="Helical" evidence="1">
    <location>
        <begin position="59"/>
        <end position="77"/>
    </location>
</feature>
<feature type="transmembrane region" description="Helical" evidence="1">
    <location>
        <begin position="83"/>
        <end position="108"/>
    </location>
</feature>
<dbReference type="AlphaFoldDB" id="A0A521B6N2"/>
<keyword evidence="1" id="KW-1133">Transmembrane helix</keyword>
<feature type="transmembrane region" description="Helical" evidence="1">
    <location>
        <begin position="142"/>
        <end position="162"/>
    </location>
</feature>
<keyword evidence="1" id="KW-0812">Transmembrane</keyword>